<comment type="caution">
    <text evidence="3">The sequence shown here is derived from an EMBL/GenBank/DDBJ whole genome shotgun (WGS) entry which is preliminary data.</text>
</comment>
<gene>
    <name evidence="3" type="ORF">MAMP_00321</name>
</gene>
<dbReference type="Proteomes" id="UP000003544">
    <property type="component" value="Unassembled WGS sequence"/>
</dbReference>
<dbReference type="AlphaFoldDB" id="F5T1P6"/>
<dbReference type="RefSeq" id="WP_007146353.1">
    <property type="nucleotide sequence ID" value="NZ_AFIG01000003.1"/>
</dbReference>
<dbReference type="InterPro" id="IPR010093">
    <property type="entry name" value="SinI_DNA-bd"/>
</dbReference>
<name>F5T1P6_9GAMM</name>
<dbReference type="Pfam" id="PF12728">
    <property type="entry name" value="HTH_17"/>
    <property type="match status" value="1"/>
</dbReference>
<organism evidence="3 4">
    <name type="scientific">Methylophaga aminisulfidivorans MP</name>
    <dbReference type="NCBI Taxonomy" id="1026882"/>
    <lineage>
        <taxon>Bacteria</taxon>
        <taxon>Pseudomonadati</taxon>
        <taxon>Pseudomonadota</taxon>
        <taxon>Gammaproteobacteria</taxon>
        <taxon>Thiotrichales</taxon>
        <taxon>Piscirickettsiaceae</taxon>
        <taxon>Methylophaga</taxon>
    </lineage>
</organism>
<reference evidence="3 4" key="1">
    <citation type="journal article" date="2011" name="J. Bacteriol.">
        <title>Draft genome sequence of Methylophaga aminisulfidivorans MP T.</title>
        <authorList>
            <person name="Han G.H."/>
            <person name="Kim W."/>
            <person name="Chun J."/>
            <person name="Kim S.W."/>
        </authorList>
    </citation>
    <scope>NUCLEOTIDE SEQUENCE [LARGE SCALE GENOMIC DNA]</scope>
    <source>
        <strain evidence="4">MP(T)</strain>
    </source>
</reference>
<feature type="domain" description="Helix-turn-helix" evidence="2">
    <location>
        <begin position="10"/>
        <end position="56"/>
    </location>
</feature>
<dbReference type="NCBIfam" id="TIGR01764">
    <property type="entry name" value="excise"/>
    <property type="match status" value="1"/>
</dbReference>
<protein>
    <recommendedName>
        <fullName evidence="2">Helix-turn-helix domain-containing protein</fullName>
    </recommendedName>
</protein>
<dbReference type="OrthoDB" id="9800023at2"/>
<dbReference type="GO" id="GO:0003677">
    <property type="term" value="F:DNA binding"/>
    <property type="evidence" value="ECO:0007669"/>
    <property type="project" value="InterPro"/>
</dbReference>
<evidence type="ECO:0000256" key="1">
    <source>
        <dbReference type="SAM" id="MobiDB-lite"/>
    </source>
</evidence>
<sequence>MSDDFIPKTLTSDEVAEILKCSVKTVLDKAGSGEIPGAKVGKAWCFRLNDVNTYLEDTIQAQSEARKVRYNLEETYELKPRAYAQPNLKKSPYPDLTPYRKYLDQ</sequence>
<proteinExistence type="predicted"/>
<dbReference type="InterPro" id="IPR041657">
    <property type="entry name" value="HTH_17"/>
</dbReference>
<evidence type="ECO:0000313" key="3">
    <source>
        <dbReference type="EMBL" id="EGL53103.1"/>
    </source>
</evidence>
<evidence type="ECO:0000259" key="2">
    <source>
        <dbReference type="Pfam" id="PF12728"/>
    </source>
</evidence>
<accession>F5T1P6</accession>
<feature type="region of interest" description="Disordered" evidence="1">
    <location>
        <begin position="86"/>
        <end position="105"/>
    </location>
</feature>
<keyword evidence="4" id="KW-1185">Reference proteome</keyword>
<evidence type="ECO:0000313" key="4">
    <source>
        <dbReference type="Proteomes" id="UP000003544"/>
    </source>
</evidence>
<dbReference type="EMBL" id="AFIG01000003">
    <property type="protein sequence ID" value="EGL53103.1"/>
    <property type="molecule type" value="Genomic_DNA"/>
</dbReference>